<proteinExistence type="predicted"/>
<protein>
    <submittedName>
        <fullName evidence="1">DNA phosphorothioation-associated putative methyltransferase</fullName>
    </submittedName>
</protein>
<dbReference type="GO" id="GO:0032259">
    <property type="term" value="P:methylation"/>
    <property type="evidence" value="ECO:0007669"/>
    <property type="project" value="UniProtKB-KW"/>
</dbReference>
<keyword evidence="1" id="KW-0489">Methyltransferase</keyword>
<accession>A0ABT3P4S3</accession>
<name>A0ABT3P4S3_9ALTE</name>
<gene>
    <name evidence="1" type="ORF">OPS25_01185</name>
</gene>
<reference evidence="1" key="1">
    <citation type="submission" date="2022-11" db="EMBL/GenBank/DDBJ databases">
        <title>Alteromonas sp. nov., isolated from sea water of the Qingdao.</title>
        <authorList>
            <person name="Wang Q."/>
        </authorList>
    </citation>
    <scope>NUCLEOTIDE SEQUENCE</scope>
    <source>
        <strain evidence="1">ASW11-7</strain>
    </source>
</reference>
<keyword evidence="1" id="KW-0808">Transferase</keyword>
<dbReference type="Proteomes" id="UP001142810">
    <property type="component" value="Unassembled WGS sequence"/>
</dbReference>
<dbReference type="GO" id="GO:0008168">
    <property type="term" value="F:methyltransferase activity"/>
    <property type="evidence" value="ECO:0007669"/>
    <property type="project" value="UniProtKB-KW"/>
</dbReference>
<keyword evidence="2" id="KW-1185">Reference proteome</keyword>
<organism evidence="1 2">
    <name type="scientific">Alteromonas aquimaris</name>
    <dbReference type="NCBI Taxonomy" id="2998417"/>
    <lineage>
        <taxon>Bacteria</taxon>
        <taxon>Pseudomonadati</taxon>
        <taxon>Pseudomonadota</taxon>
        <taxon>Gammaproteobacteria</taxon>
        <taxon>Alteromonadales</taxon>
        <taxon>Alteromonadaceae</taxon>
        <taxon>Alteromonas/Salinimonas group</taxon>
        <taxon>Alteromonas</taxon>
    </lineage>
</organism>
<sequence length="667" mass="77016">MNLESFQALITTLPTGKSTPKAIYIHRSAIEGTALCAFLDRILAALKQTTLPWNVAKLFKSEFQFSLLCYPNFEVQAYPELNRSLFVDLEKKHHKINDYQDIDNPPILHRKELMVLESHPLYDEFSIITQEGEQAGLYENARTIGFKLGWEAKLLKYGYTLVDGRLFRDSAVVTSNKKIDRHKTAIVRRGLSAPFKLLQKKGYLDGGHTVFDYGCGLGDDLAELQSNGISASGWDPNFRPDDDIDSADIVNLGFVLNVIEDFEERIGAIQRAFELAEKFLIVSCMLMSEARLAQYTPYKDGVLTSRNTFQKYYFQSELQLFIEESLEQRAISAGPGIFMVFKDKLEEQRYLSARFKRKTSWLPKTQLVSRGAKTAYLLEEYHDLVERFWEKVIELGRLPVDTELDEGDRVAEYFGSPKKLFNLIIDDEKQKELTNSQNRRRDDYLTDFAMECFDKRSPYQYMPDDKKRDIKALFVNISEARDLAKNALFRIADTDRLIEAAGEACRNLPAYIYNKEHSLLLQSKYVNDLPLMLRIYVGVAAYYYGEWESADVVKIHLTSNKVSFMVYDNFDGLAIPALVERVKVKLSEQDIDYFDYINEAKRPPLTNKNELMAETEENFEHQRRLDLKLLHHNVVPGTGEQHIARAEFIMKMSKLGKRIKGYRLFNV</sequence>
<dbReference type="InterPro" id="IPR024019">
    <property type="entry name" value="CHP04096"/>
</dbReference>
<dbReference type="EMBL" id="JAPFRD010000002">
    <property type="protein sequence ID" value="MCW8107116.1"/>
    <property type="molecule type" value="Genomic_DNA"/>
</dbReference>
<dbReference type="NCBIfam" id="TIGR04096">
    <property type="entry name" value="dnd_rel_methyl"/>
    <property type="match status" value="1"/>
</dbReference>
<evidence type="ECO:0000313" key="1">
    <source>
        <dbReference type="EMBL" id="MCW8107116.1"/>
    </source>
</evidence>
<dbReference type="RefSeq" id="WP_265615818.1">
    <property type="nucleotide sequence ID" value="NZ_JAPFRD010000002.1"/>
</dbReference>
<comment type="caution">
    <text evidence="1">The sequence shown here is derived from an EMBL/GenBank/DDBJ whole genome shotgun (WGS) entry which is preliminary data.</text>
</comment>
<evidence type="ECO:0000313" key="2">
    <source>
        <dbReference type="Proteomes" id="UP001142810"/>
    </source>
</evidence>